<dbReference type="InterPro" id="IPR027417">
    <property type="entry name" value="P-loop_NTPase"/>
</dbReference>
<dbReference type="RefSeq" id="WP_185104419.1">
    <property type="nucleotide sequence ID" value="NZ_BAAAXY010000203.1"/>
</dbReference>
<gene>
    <name evidence="1" type="ORF">HD593_004885</name>
</gene>
<accession>A0A7X0NUZ9</accession>
<dbReference type="Proteomes" id="UP000565579">
    <property type="component" value="Unassembled WGS sequence"/>
</dbReference>
<organism evidence="1 2">
    <name type="scientific">Nonomuraea rubra</name>
    <dbReference type="NCBI Taxonomy" id="46180"/>
    <lineage>
        <taxon>Bacteria</taxon>
        <taxon>Bacillati</taxon>
        <taxon>Actinomycetota</taxon>
        <taxon>Actinomycetes</taxon>
        <taxon>Streptosporangiales</taxon>
        <taxon>Streptosporangiaceae</taxon>
        <taxon>Nonomuraea</taxon>
    </lineage>
</organism>
<proteinExistence type="predicted"/>
<protein>
    <submittedName>
        <fullName evidence="1">Tetratricopeptide (TPR) repeat protein</fullName>
    </submittedName>
</protein>
<dbReference type="InterPro" id="IPR019734">
    <property type="entry name" value="TPR_rpt"/>
</dbReference>
<keyword evidence="2" id="KW-1185">Reference proteome</keyword>
<dbReference type="Pfam" id="PF13374">
    <property type="entry name" value="TPR_10"/>
    <property type="match status" value="4"/>
</dbReference>
<name>A0A7X0NUZ9_9ACTN</name>
<dbReference type="InterPro" id="IPR011990">
    <property type="entry name" value="TPR-like_helical_dom_sf"/>
</dbReference>
<reference evidence="1 2" key="1">
    <citation type="submission" date="2020-08" db="EMBL/GenBank/DDBJ databases">
        <title>Sequencing the genomes of 1000 actinobacteria strains.</title>
        <authorList>
            <person name="Klenk H.-P."/>
        </authorList>
    </citation>
    <scope>NUCLEOTIDE SEQUENCE [LARGE SCALE GENOMIC DNA]</scope>
    <source>
        <strain evidence="1 2">DSM 43768</strain>
    </source>
</reference>
<dbReference type="PANTHER" id="PTHR19959:SF119">
    <property type="entry name" value="FUNGAL LIPASE-LIKE DOMAIN-CONTAINING PROTEIN"/>
    <property type="match status" value="1"/>
</dbReference>
<evidence type="ECO:0000313" key="2">
    <source>
        <dbReference type="Proteomes" id="UP000565579"/>
    </source>
</evidence>
<dbReference type="SMART" id="SM00028">
    <property type="entry name" value="TPR"/>
    <property type="match status" value="7"/>
</dbReference>
<dbReference type="SUPFAM" id="SSF48452">
    <property type="entry name" value="TPR-like"/>
    <property type="match status" value="2"/>
</dbReference>
<comment type="caution">
    <text evidence="1">The sequence shown here is derived from an EMBL/GenBank/DDBJ whole genome shotgun (WGS) entry which is preliminary data.</text>
</comment>
<dbReference type="Gene3D" id="3.40.50.300">
    <property type="entry name" value="P-loop containing nucleotide triphosphate hydrolases"/>
    <property type="match status" value="1"/>
</dbReference>
<dbReference type="AlphaFoldDB" id="A0A7X0NUZ9"/>
<evidence type="ECO:0000313" key="1">
    <source>
        <dbReference type="EMBL" id="MBB6550090.1"/>
    </source>
</evidence>
<dbReference type="Gene3D" id="1.25.40.10">
    <property type="entry name" value="Tetratricopeptide repeat domain"/>
    <property type="match status" value="4"/>
</dbReference>
<dbReference type="SUPFAM" id="SSF52540">
    <property type="entry name" value="P-loop containing nucleoside triphosphate hydrolases"/>
    <property type="match status" value="1"/>
</dbReference>
<dbReference type="PANTHER" id="PTHR19959">
    <property type="entry name" value="KINESIN LIGHT CHAIN"/>
    <property type="match status" value="1"/>
</dbReference>
<sequence>MSKQFVTVTAGVGYGVIGADLHVFGDGSPLYLLENWRPPARVDSAALREQPSRMLNARHAVVDFTGREEERRQLLEWRDSTPKLSVRWLHGPGGQGKSRLAARLAEDSLAQGWKVVAALHGPGTVLPADRQEDLSLTGATGLLLVVDYADQWPLTHLTWLFSNALLHRPGVRTRVLLVARTLDAWPAVRATLATHLATTSAQALPALEGGGEREEMFRAARDSFARHYTLTDPEAVRVPWLGAPDLGLTLGVHMAALVAVDALATGVRPPRPTDLAALAAYLLDREHLHWARLHSEEAHRLSPAGRTFTTTPQAMHYAVFLAALTGSVDRGTGRALLQDPPVELDAERTLADHAHCYPPERPGSVLEPLYPDRLAEDFLALTISGHHVDYPARSWAAPATATLVHRPGEWADDRRLLPPREQAPPWTPRAVTFLASAAARWPHVGPNCLFPLLREDPFLALDAGNAALVALAGSADFGLLESLAKRLPAEQNADLDVGAAAVVKRVTDERLAVVDDPGLRAEFLTYLAQRLSYAGRTGEALEPIREALEIHRRPVAEGSRAELPRLAGTLDLLGVALEALGEPEQALACTAEAVEIYREAAEAAEPGHLPAFAVALHNAARLHLALGDPHRAFEHAEEALTLDIRLAGEHPDEYAASVAASLSMVATTLSALGRNEEALRLVEQAEQILTALAEADPATHLPELADVRNNRGVILSQLGRRTDAVTPVIEAVAAERRLAEANPDVHLPGLALALNNLGTRHAQLGEFAEALAAAEESVRIHTRLAAANPAAHRAGLAMSLHNLSSTQMILGMAQQDQERLRLGIDNEQRALEIQRELADANPARHGEDLAGQLMAFGLKLSQIGRHAEGLGPTEEAVMLFRALAMDDPHAHGGSLALALHTFAMVRAGAATDLERARAAFDAAFGIWRDLEEREPGTYLAHLASGLLGFAGTRATSGVTTEEALAAVEEAIQIYDQVLEAMPDDHMQAIVRWGAYHLLAELLAEAGHGEEAADLRARLAEEEARAAEP</sequence>
<dbReference type="EMBL" id="JACHMI010000001">
    <property type="protein sequence ID" value="MBB6550090.1"/>
    <property type="molecule type" value="Genomic_DNA"/>
</dbReference>